<dbReference type="Proteomes" id="UP000469890">
    <property type="component" value="Unassembled WGS sequence"/>
</dbReference>
<accession>A0A8H4BRS5</accession>
<sequence length="269" mass="30485">MLHFKCCWLLLVFLVLPSTTIALPYPNDRQQLVHFVDIHQFSQFFSSHLLFDHLDGTLTVLSKRISQHFQDLIQVTVQPVGGGPNDNFEVDVELLKGQLQGAVGSFIEDSLPTIWNTRSSVIDRASLSQFIEKTTSEYCTITTDNTLTNTCIEKNANQIVTRVDQYIQNHVKHILTSIVMEDLPPLFQTTQSHVNGILAHFNHYLVKSRDRKPFKDAAATQNTIVIQQNLENSVELITYLEMTVNSYHQSLGDASHSSLQKFTSLARVN</sequence>
<dbReference type="EMBL" id="JAAECE010000001">
    <property type="protein sequence ID" value="KAF1806227.1"/>
    <property type="molecule type" value="Genomic_DNA"/>
</dbReference>
<name>A0A8H4BRS5_MUCCL</name>
<feature type="chain" id="PRO_5034872886" evidence="1">
    <location>
        <begin position="23"/>
        <end position="269"/>
    </location>
</feature>
<protein>
    <submittedName>
        <fullName evidence="2">Uncharacterized protein</fullName>
    </submittedName>
</protein>
<reference evidence="2 3" key="1">
    <citation type="submission" date="2019-09" db="EMBL/GenBank/DDBJ databases">
        <authorList>
            <consortium name="DOE Joint Genome Institute"/>
            <person name="Mondo S.J."/>
            <person name="Navarro-Mendoza M.I."/>
            <person name="Perez-Arques C."/>
            <person name="Panchal S."/>
            <person name="Nicolas F.E."/>
            <person name="Ganguly P."/>
            <person name="Pangilinan J."/>
            <person name="Grigoriev I."/>
            <person name="Heitman J."/>
            <person name="Sanya K."/>
            <person name="Garre V."/>
        </authorList>
    </citation>
    <scope>NUCLEOTIDE SEQUENCE [LARGE SCALE GENOMIC DNA]</scope>
    <source>
        <strain evidence="2 3">MU402</strain>
    </source>
</reference>
<evidence type="ECO:0000256" key="1">
    <source>
        <dbReference type="SAM" id="SignalP"/>
    </source>
</evidence>
<dbReference type="AlphaFoldDB" id="A0A8H4BRS5"/>
<organism evidence="2 3">
    <name type="scientific">Mucor circinelloides f. lusitanicus</name>
    <name type="common">Mucor racemosus var. lusitanicus</name>
    <dbReference type="NCBI Taxonomy" id="29924"/>
    <lineage>
        <taxon>Eukaryota</taxon>
        <taxon>Fungi</taxon>
        <taxon>Fungi incertae sedis</taxon>
        <taxon>Mucoromycota</taxon>
        <taxon>Mucoromycotina</taxon>
        <taxon>Mucoromycetes</taxon>
        <taxon>Mucorales</taxon>
        <taxon>Mucorineae</taxon>
        <taxon>Mucoraceae</taxon>
        <taxon>Mucor</taxon>
    </lineage>
</organism>
<feature type="signal peptide" evidence="1">
    <location>
        <begin position="1"/>
        <end position="22"/>
    </location>
</feature>
<evidence type="ECO:0000313" key="3">
    <source>
        <dbReference type="Proteomes" id="UP000469890"/>
    </source>
</evidence>
<proteinExistence type="predicted"/>
<evidence type="ECO:0000313" key="2">
    <source>
        <dbReference type="EMBL" id="KAF1806227.1"/>
    </source>
</evidence>
<comment type="caution">
    <text evidence="2">The sequence shown here is derived from an EMBL/GenBank/DDBJ whole genome shotgun (WGS) entry which is preliminary data.</text>
</comment>
<keyword evidence="1" id="KW-0732">Signal</keyword>
<gene>
    <name evidence="2" type="ORF">FB192DRAFT_1349396</name>
</gene>